<evidence type="ECO:0008006" key="4">
    <source>
        <dbReference type="Google" id="ProtNLM"/>
    </source>
</evidence>
<keyword evidence="1" id="KW-0472">Membrane</keyword>
<dbReference type="KEGG" id="bfz:BAU07_18230"/>
<sequence length="149" mass="16481">MVRPRGAAWIDGAVTGAIVLAIAFALYCLALPPLLQAGLCGAALLCALMWARPRSPVSAVKMTRDGAFYVRMREGWRPVEWVARWRGPRWLTLRARLPDAFCNGPGRSGRHVTFTVWQDGLPPSAWRRVCLLTNRRLCRSPGRRAAGAS</sequence>
<evidence type="ECO:0000313" key="3">
    <source>
        <dbReference type="Proteomes" id="UP000091926"/>
    </source>
</evidence>
<dbReference type="EMBL" id="CP016172">
    <property type="protein sequence ID" value="ANN78797.1"/>
    <property type="molecule type" value="Genomic_DNA"/>
</dbReference>
<proteinExistence type="predicted"/>
<dbReference type="AlphaFoldDB" id="A0A193GFG4"/>
<keyword evidence="1" id="KW-1133">Transmembrane helix</keyword>
<keyword evidence="1" id="KW-0812">Transmembrane</keyword>
<gene>
    <name evidence="2" type="ORF">BAU07_18230</name>
</gene>
<feature type="transmembrane region" description="Helical" evidence="1">
    <location>
        <begin position="7"/>
        <end position="27"/>
    </location>
</feature>
<reference evidence="2 3" key="1">
    <citation type="submission" date="2016-06" db="EMBL/GenBank/DDBJ databases">
        <title>Complete genome sequences of Bordetella bronchialis and Bordetella flabilis.</title>
        <authorList>
            <person name="LiPuma J.J."/>
            <person name="Spilker T."/>
        </authorList>
    </citation>
    <scope>NUCLEOTIDE SEQUENCE [LARGE SCALE GENOMIC DNA]</scope>
    <source>
        <strain evidence="2 3">AU10664</strain>
    </source>
</reference>
<dbReference type="Proteomes" id="UP000091926">
    <property type="component" value="Chromosome"/>
</dbReference>
<evidence type="ECO:0000313" key="2">
    <source>
        <dbReference type="EMBL" id="ANN78797.1"/>
    </source>
</evidence>
<keyword evidence="3" id="KW-1185">Reference proteome</keyword>
<name>A0A193GFG4_9BORD</name>
<dbReference type="STRING" id="463014.BAU07_18230"/>
<evidence type="ECO:0000256" key="1">
    <source>
        <dbReference type="SAM" id="Phobius"/>
    </source>
</evidence>
<protein>
    <recommendedName>
        <fullName evidence="4">Toxin CptA</fullName>
    </recommendedName>
</protein>
<accession>A0A193GFG4</accession>
<organism evidence="2 3">
    <name type="scientific">Bordetella flabilis</name>
    <dbReference type="NCBI Taxonomy" id="463014"/>
    <lineage>
        <taxon>Bacteria</taxon>
        <taxon>Pseudomonadati</taxon>
        <taxon>Pseudomonadota</taxon>
        <taxon>Betaproteobacteria</taxon>
        <taxon>Burkholderiales</taxon>
        <taxon>Alcaligenaceae</taxon>
        <taxon>Bordetella</taxon>
    </lineage>
</organism>